<keyword evidence="1" id="KW-1133">Transmembrane helix</keyword>
<evidence type="ECO:0000259" key="3">
    <source>
        <dbReference type="Pfam" id="PF13400"/>
    </source>
</evidence>
<dbReference type="EMBL" id="FOXV01000006">
    <property type="protein sequence ID" value="SFQ44635.1"/>
    <property type="molecule type" value="Genomic_DNA"/>
</dbReference>
<gene>
    <name evidence="4" type="ORF">SAMN05421853_10622</name>
</gene>
<accession>A0A1I5YKI8</accession>
<dbReference type="STRING" id="93684.SAMN05421853_10622"/>
<dbReference type="Pfam" id="PF13400">
    <property type="entry name" value="Tad"/>
    <property type="match status" value="1"/>
</dbReference>
<dbReference type="Pfam" id="PF09977">
    <property type="entry name" value="Tad_C"/>
    <property type="match status" value="1"/>
</dbReference>
<keyword evidence="1" id="KW-0812">Transmembrane</keyword>
<organism evidence="4 5">
    <name type="scientific">Roseivivax halotolerans</name>
    <dbReference type="NCBI Taxonomy" id="93684"/>
    <lineage>
        <taxon>Bacteria</taxon>
        <taxon>Pseudomonadati</taxon>
        <taxon>Pseudomonadota</taxon>
        <taxon>Alphaproteobacteria</taxon>
        <taxon>Rhodobacterales</taxon>
        <taxon>Roseobacteraceae</taxon>
        <taxon>Roseivivax</taxon>
    </lineage>
</organism>
<proteinExistence type="predicted"/>
<evidence type="ECO:0000313" key="5">
    <source>
        <dbReference type="Proteomes" id="UP000243106"/>
    </source>
</evidence>
<dbReference type="RefSeq" id="WP_175497528.1">
    <property type="nucleotide sequence ID" value="NZ_FOXV01000006.1"/>
</dbReference>
<evidence type="ECO:0000256" key="1">
    <source>
        <dbReference type="SAM" id="Phobius"/>
    </source>
</evidence>
<dbReference type="AlphaFoldDB" id="A0A1I5YKI8"/>
<feature type="transmembrane region" description="Helical" evidence="1">
    <location>
        <begin position="20"/>
        <end position="43"/>
    </location>
</feature>
<evidence type="ECO:0000259" key="2">
    <source>
        <dbReference type="Pfam" id="PF09977"/>
    </source>
</evidence>
<reference evidence="5" key="1">
    <citation type="submission" date="2016-10" db="EMBL/GenBank/DDBJ databases">
        <authorList>
            <person name="Varghese N."/>
            <person name="Submissions S."/>
        </authorList>
    </citation>
    <scope>NUCLEOTIDE SEQUENCE [LARGE SCALE GENOMIC DNA]</scope>
    <source>
        <strain evidence="5">JCM 10271</strain>
    </source>
</reference>
<feature type="domain" description="Putative Flp pilus-assembly TadG-like N-terminal" evidence="3">
    <location>
        <begin position="16"/>
        <end position="60"/>
    </location>
</feature>
<evidence type="ECO:0000313" key="4">
    <source>
        <dbReference type="EMBL" id="SFQ44635.1"/>
    </source>
</evidence>
<keyword evidence="1" id="KW-0472">Membrane</keyword>
<feature type="domain" description="DUF2134" evidence="2">
    <location>
        <begin position="63"/>
        <end position="141"/>
    </location>
</feature>
<dbReference type="InterPro" id="IPR028087">
    <property type="entry name" value="Tad_N"/>
</dbReference>
<dbReference type="Proteomes" id="UP000243106">
    <property type="component" value="Unassembled WGS sequence"/>
</dbReference>
<name>A0A1I5YKI8_9RHOB</name>
<dbReference type="InterPro" id="IPR018705">
    <property type="entry name" value="DUF2134_membrane"/>
</dbReference>
<keyword evidence="5" id="KW-1185">Reference proteome</keyword>
<sequence length="590" mass="60470">MSRIDLVRRMVSDEDGSVAVIVSLVLTVLLGFVAFGVDVASLYRDRARLQATSDLTAMSAISDQGNAESRALAAIARNGAPDATLARLEHGRFLRNPAIPAESRFSVQPAGNPGNNAVRVVLEDESPLHFARVFSEASHVTLDRTAIASRTALASFTLDSHVANLDSEALNDLLAQSFGVNARITAGDMDLLAKRRLDSGALIAALSGLMGNPPRNPAAIFDEAVPTERMVAALQSLLPGTLASALDGMADGAGGQSFAVSDLVGGIDSALGLTATEAFAKIEISALDVVRATVAARSGGTDIEVPVNLAVPGLLSADVQVTANEPPARSGWIALGEDGVQLSRAALRLSTDIELSTAILGNLGLGVDVARINLPIAAEIAGATAQLDEIACAPTESTDLAARFITAPTPLHPGNGTSVAALYLGSHGAGAGLIDPANLDFADIVEVNVTIAVPLLPDIVIPGITIQARSHVEVGTSRAETLTFSHGEIAAGSTSKSFGSADLLSSAVGDLFAPEHLELRVDPDQTGLVSGVAGPIVSGLLPVLRTQLLGQVTAPVDGVLDAALAEIGIELGAGELTLTGHHCETVRLVR</sequence>
<protein>
    <submittedName>
        <fullName evidence="4">Uncharacterized membrane protein</fullName>
    </submittedName>
</protein>